<proteinExistence type="predicted"/>
<protein>
    <submittedName>
        <fullName evidence="1">Uncharacterized protein</fullName>
    </submittedName>
</protein>
<dbReference type="Gramene" id="MELO3C034864.2.1">
    <property type="protein sequence ID" value="MELO3C034864.2.1"/>
    <property type="gene ID" value="MELO3C034864.2"/>
</dbReference>
<organism evidence="1">
    <name type="scientific">Cucumis melo</name>
    <name type="common">Muskmelon</name>
    <dbReference type="NCBI Taxonomy" id="3656"/>
    <lineage>
        <taxon>Eukaryota</taxon>
        <taxon>Viridiplantae</taxon>
        <taxon>Streptophyta</taxon>
        <taxon>Embryophyta</taxon>
        <taxon>Tracheophyta</taxon>
        <taxon>Spermatophyta</taxon>
        <taxon>Magnoliopsida</taxon>
        <taxon>eudicotyledons</taxon>
        <taxon>Gunneridae</taxon>
        <taxon>Pentapetalae</taxon>
        <taxon>rosids</taxon>
        <taxon>fabids</taxon>
        <taxon>Cucurbitales</taxon>
        <taxon>Cucurbitaceae</taxon>
        <taxon>Benincaseae</taxon>
        <taxon>Cucumis</taxon>
    </lineage>
</organism>
<dbReference type="EnsemblPlants" id="MELO3C034864.2.1">
    <property type="protein sequence ID" value="MELO3C034864.2.1"/>
    <property type="gene ID" value="MELO3C034864.2"/>
</dbReference>
<sequence>MALILLSIIVFYGFLESQCYAYYFLVLEPSIIRELRNITKWTQGPQKLSSNDSGLYNMDMDNNETKIGP</sequence>
<evidence type="ECO:0000313" key="1">
    <source>
        <dbReference type="EnsemblPlants" id="MELO3C034864.2.1"/>
    </source>
</evidence>
<reference evidence="1" key="1">
    <citation type="submission" date="2023-03" db="UniProtKB">
        <authorList>
            <consortium name="EnsemblPlants"/>
        </authorList>
    </citation>
    <scope>IDENTIFICATION</scope>
</reference>
<dbReference type="AlphaFoldDB" id="A0A9I9EK05"/>
<name>A0A9I9EK05_CUCME</name>
<accession>A0A9I9EK05</accession>